<name>A0A0U5GKM8_ASPCI</name>
<accession>A0A0U5GKM8</accession>
<protein>
    <submittedName>
        <fullName evidence="1">Uncharacterized protein</fullName>
    </submittedName>
</protein>
<dbReference type="STRING" id="454130.A0A0U5GKM8"/>
<proteinExistence type="predicted"/>
<dbReference type="AlphaFoldDB" id="A0A0U5GKM8"/>
<dbReference type="OrthoDB" id="73875at2759"/>
<gene>
    <name evidence="1" type="ORF">ASPCAL15011</name>
</gene>
<dbReference type="EMBL" id="CDMC01000035">
    <property type="protein sequence ID" value="CEL11917.1"/>
    <property type="molecule type" value="Genomic_DNA"/>
</dbReference>
<organism evidence="1 2">
    <name type="scientific">Aspergillus calidoustus</name>
    <dbReference type="NCBI Taxonomy" id="454130"/>
    <lineage>
        <taxon>Eukaryota</taxon>
        <taxon>Fungi</taxon>
        <taxon>Dikarya</taxon>
        <taxon>Ascomycota</taxon>
        <taxon>Pezizomycotina</taxon>
        <taxon>Eurotiomycetes</taxon>
        <taxon>Eurotiomycetidae</taxon>
        <taxon>Eurotiales</taxon>
        <taxon>Aspergillaceae</taxon>
        <taxon>Aspergillus</taxon>
        <taxon>Aspergillus subgen. Nidulantes</taxon>
    </lineage>
</organism>
<dbReference type="Proteomes" id="UP000054771">
    <property type="component" value="Unassembled WGS sequence"/>
</dbReference>
<dbReference type="OMA" id="DETWIPN"/>
<evidence type="ECO:0000313" key="2">
    <source>
        <dbReference type="Proteomes" id="UP000054771"/>
    </source>
</evidence>
<evidence type="ECO:0000313" key="1">
    <source>
        <dbReference type="EMBL" id="CEL11917.1"/>
    </source>
</evidence>
<keyword evidence="2" id="KW-1185">Reference proteome</keyword>
<sequence>MSPISATGDMEAKLGGGLVFSFRPSVIINVGVDLRGKQYINTDIELSVPGSIRFDAALSTSCVDGVKFDVSGKLGVDFSVSHGLPGWDSANYHWVDSTEGTIFSECVPFSVLAKRALEGNLVSRASEEPLELPESTRSTCAYSSKGVYCADDDDQEELDCNMNTLDSNTATEDAENELMRRGVLAPRNSKILPYCNTKGASGYEGFHDDNQGKIKFSNYPSSSELVSNYYPNAATYDAEDPNSCTNLNLVKLAKTPQQPSTPTANQGRKYDSEHILEGQVVQRFFNARGMAWSNKTAPTALANTAARKYPDPTKGAKDELAWCLYMQKWWQPEEPKNGKDETWIPNTVLGGEYPGYHWHYTDEMVLLEALLNQQVKQGWFSGNKLYHEKAMSTYIKKGQWSLYAKTLKAHILMWQYYNIDSIKKTLVKQANRIETKLKDLEDTEIMKNLGTKYDKPYISQGLSALWKEWVRSDHKRVESDVKKFLILWTKRAYDLNRPDDPKVNLQPGQMRQKNKAIVTVFEVYLAAVQNLQAWDIDWDMDTSDDDDGMDID</sequence>
<reference evidence="2" key="1">
    <citation type="journal article" date="2016" name="Genome Announc.">
        <title>Draft genome sequences of fungus Aspergillus calidoustus.</title>
        <authorList>
            <person name="Horn F."/>
            <person name="Linde J."/>
            <person name="Mattern D.J."/>
            <person name="Walther G."/>
            <person name="Guthke R."/>
            <person name="Scherlach K."/>
            <person name="Martin K."/>
            <person name="Brakhage A.A."/>
            <person name="Petzke L."/>
            <person name="Valiante V."/>
        </authorList>
    </citation>
    <scope>NUCLEOTIDE SEQUENCE [LARGE SCALE GENOMIC DNA]</scope>
    <source>
        <strain evidence="2">SF006504</strain>
    </source>
</reference>